<organism evidence="2 3">
    <name type="scientific">Hibiscus sabdariffa</name>
    <name type="common">roselle</name>
    <dbReference type="NCBI Taxonomy" id="183260"/>
    <lineage>
        <taxon>Eukaryota</taxon>
        <taxon>Viridiplantae</taxon>
        <taxon>Streptophyta</taxon>
        <taxon>Embryophyta</taxon>
        <taxon>Tracheophyta</taxon>
        <taxon>Spermatophyta</taxon>
        <taxon>Magnoliopsida</taxon>
        <taxon>eudicotyledons</taxon>
        <taxon>Gunneridae</taxon>
        <taxon>Pentapetalae</taxon>
        <taxon>rosids</taxon>
        <taxon>malvids</taxon>
        <taxon>Malvales</taxon>
        <taxon>Malvaceae</taxon>
        <taxon>Malvoideae</taxon>
        <taxon>Hibiscus</taxon>
    </lineage>
</organism>
<keyword evidence="3" id="KW-1185">Reference proteome</keyword>
<dbReference type="InterPro" id="IPR052929">
    <property type="entry name" value="RNase_H-like_EbsB-rel"/>
</dbReference>
<protein>
    <recommendedName>
        <fullName evidence="1">RNase H type-1 domain-containing protein</fullName>
    </recommendedName>
</protein>
<gene>
    <name evidence="2" type="ORF">V6N11_081062</name>
</gene>
<dbReference type="InterPro" id="IPR002156">
    <property type="entry name" value="RNaseH_domain"/>
</dbReference>
<dbReference type="PANTHER" id="PTHR47074:SF61">
    <property type="entry name" value="RNASE H TYPE-1 DOMAIN-CONTAINING PROTEIN"/>
    <property type="match status" value="1"/>
</dbReference>
<evidence type="ECO:0000259" key="1">
    <source>
        <dbReference type="Pfam" id="PF13456"/>
    </source>
</evidence>
<accession>A0ABR2QIQ9</accession>
<dbReference type="Pfam" id="PF13456">
    <property type="entry name" value="RVT_3"/>
    <property type="match status" value="1"/>
</dbReference>
<evidence type="ECO:0000313" key="3">
    <source>
        <dbReference type="Proteomes" id="UP001396334"/>
    </source>
</evidence>
<name>A0ABR2QIQ9_9ROSI</name>
<feature type="domain" description="RNase H type-1" evidence="1">
    <location>
        <begin position="65"/>
        <end position="127"/>
    </location>
</feature>
<reference evidence="2 3" key="1">
    <citation type="journal article" date="2024" name="G3 (Bethesda)">
        <title>Genome assembly of Hibiscus sabdariffa L. provides insights into metabolisms of medicinal natural products.</title>
        <authorList>
            <person name="Kim T."/>
        </authorList>
    </citation>
    <scope>NUCLEOTIDE SEQUENCE [LARGE SCALE GENOMIC DNA]</scope>
    <source>
        <strain evidence="2">TK-2024</strain>
        <tissue evidence="2">Old leaves</tissue>
    </source>
</reference>
<proteinExistence type="predicted"/>
<sequence>MIYWVVWFAQNKLVHEGYRSSIYETSTFIKAFVSEQDTICMADEHTGPTVVSRWEAPPLSVVKVNSDSAFIWQDRAATSGVVARDIEGLVMAAYVIPHSNVLDAFVTEALACKFAVQIAKDMRLLNVLAKDMRLLNFYCS</sequence>
<evidence type="ECO:0000313" key="2">
    <source>
        <dbReference type="EMBL" id="KAK9000571.1"/>
    </source>
</evidence>
<dbReference type="EMBL" id="JBBPBN010000037">
    <property type="protein sequence ID" value="KAK9000571.1"/>
    <property type="molecule type" value="Genomic_DNA"/>
</dbReference>
<comment type="caution">
    <text evidence="2">The sequence shown here is derived from an EMBL/GenBank/DDBJ whole genome shotgun (WGS) entry which is preliminary data.</text>
</comment>
<dbReference type="PANTHER" id="PTHR47074">
    <property type="entry name" value="BNAC02G40300D PROTEIN"/>
    <property type="match status" value="1"/>
</dbReference>
<dbReference type="Proteomes" id="UP001396334">
    <property type="component" value="Unassembled WGS sequence"/>
</dbReference>